<dbReference type="PANTHER" id="PTHR45566">
    <property type="entry name" value="HTH-TYPE TRANSCRIPTIONAL REGULATOR YHJB-RELATED"/>
    <property type="match status" value="1"/>
</dbReference>
<dbReference type="InterPro" id="IPR036388">
    <property type="entry name" value="WH-like_DNA-bd_sf"/>
</dbReference>
<evidence type="ECO:0000256" key="2">
    <source>
        <dbReference type="ARBA" id="ARBA00023125"/>
    </source>
</evidence>
<dbReference type="Proteomes" id="UP000678545">
    <property type="component" value="Unassembled WGS sequence"/>
</dbReference>
<dbReference type="Pfam" id="PF00196">
    <property type="entry name" value="GerE"/>
    <property type="match status" value="1"/>
</dbReference>
<dbReference type="SUPFAM" id="SSF46894">
    <property type="entry name" value="C-terminal effector domain of the bipartite response regulators"/>
    <property type="match status" value="1"/>
</dbReference>
<dbReference type="GO" id="GO:0006355">
    <property type="term" value="P:regulation of DNA-templated transcription"/>
    <property type="evidence" value="ECO:0007669"/>
    <property type="project" value="InterPro"/>
</dbReference>
<dbReference type="GO" id="GO:0000160">
    <property type="term" value="P:phosphorelay signal transduction system"/>
    <property type="evidence" value="ECO:0007669"/>
    <property type="project" value="InterPro"/>
</dbReference>
<dbReference type="InterPro" id="IPR058245">
    <property type="entry name" value="NreC/VraR/RcsB-like_REC"/>
</dbReference>
<sequence length="204" mass="22660">MSNTIKILLADDHAIFRQGLKLLLQSVPNYEVVAEVGDLSEVMVTLQSQPIDLMILDYHMPGGESSAVLAYCKQRYTDLKIIALTGANSGMVLKQLRDAKADAVLQKESSATQLLESLQQVLAGRQSIPDAVQQQIDAIETDLTPRELQILARIYHGKATQEVADELSLSAKTVDKHRENIMRKLQVNNVVQLIHKVQQLHLLS</sequence>
<feature type="domain" description="Response regulatory" evidence="5">
    <location>
        <begin position="6"/>
        <end position="122"/>
    </location>
</feature>
<evidence type="ECO:0000259" key="5">
    <source>
        <dbReference type="PROSITE" id="PS50110"/>
    </source>
</evidence>
<dbReference type="InterPro" id="IPR016032">
    <property type="entry name" value="Sig_transdc_resp-reg_C-effctor"/>
</dbReference>
<dbReference type="PROSITE" id="PS00622">
    <property type="entry name" value="HTH_LUXR_1"/>
    <property type="match status" value="1"/>
</dbReference>
<dbReference type="SMART" id="SM00448">
    <property type="entry name" value="REC"/>
    <property type="match status" value="1"/>
</dbReference>
<comment type="caution">
    <text evidence="6">The sequence shown here is derived from an EMBL/GenBank/DDBJ whole genome shotgun (WGS) entry which is preliminary data.</text>
</comment>
<dbReference type="GO" id="GO:0003677">
    <property type="term" value="F:DNA binding"/>
    <property type="evidence" value="ECO:0007669"/>
    <property type="project" value="UniProtKB-KW"/>
</dbReference>
<gene>
    <name evidence="6" type="ORF">KDM90_11685</name>
</gene>
<dbReference type="SMART" id="SM00421">
    <property type="entry name" value="HTH_LUXR"/>
    <property type="match status" value="1"/>
</dbReference>
<evidence type="ECO:0000256" key="1">
    <source>
        <dbReference type="ARBA" id="ARBA00022553"/>
    </source>
</evidence>
<dbReference type="InterPro" id="IPR011006">
    <property type="entry name" value="CheY-like_superfamily"/>
</dbReference>
<dbReference type="SUPFAM" id="SSF52172">
    <property type="entry name" value="CheY-like"/>
    <property type="match status" value="1"/>
</dbReference>
<keyword evidence="1 3" id="KW-0597">Phosphoprotein</keyword>
<proteinExistence type="predicted"/>
<evidence type="ECO:0000313" key="7">
    <source>
        <dbReference type="Proteomes" id="UP000678545"/>
    </source>
</evidence>
<dbReference type="EMBL" id="JAGSPJ010000004">
    <property type="protein sequence ID" value="MBR7800660.1"/>
    <property type="molecule type" value="Genomic_DNA"/>
</dbReference>
<evidence type="ECO:0000256" key="3">
    <source>
        <dbReference type="PROSITE-ProRule" id="PRU00169"/>
    </source>
</evidence>
<dbReference type="InterPro" id="IPR051015">
    <property type="entry name" value="EvgA-like"/>
</dbReference>
<dbReference type="PROSITE" id="PS50043">
    <property type="entry name" value="HTH_LUXR_2"/>
    <property type="match status" value="1"/>
</dbReference>
<dbReference type="Gene3D" id="3.40.50.2300">
    <property type="match status" value="1"/>
</dbReference>
<dbReference type="PRINTS" id="PR00038">
    <property type="entry name" value="HTHLUXR"/>
</dbReference>
<feature type="modified residue" description="4-aspartylphosphate" evidence="3">
    <location>
        <position position="57"/>
    </location>
</feature>
<dbReference type="InterPro" id="IPR000792">
    <property type="entry name" value="Tscrpt_reg_LuxR_C"/>
</dbReference>
<reference evidence="6" key="1">
    <citation type="submission" date="2021-04" db="EMBL/GenBank/DDBJ databases">
        <title>novel species isolated from subtropical streams in China.</title>
        <authorList>
            <person name="Lu H."/>
        </authorList>
    </citation>
    <scope>NUCLEOTIDE SEQUENCE</scope>
    <source>
        <strain evidence="6">FT137W</strain>
    </source>
</reference>
<keyword evidence="7" id="KW-1185">Reference proteome</keyword>
<name>A0A941E1I9_9BURK</name>
<evidence type="ECO:0000259" key="4">
    <source>
        <dbReference type="PROSITE" id="PS50043"/>
    </source>
</evidence>
<dbReference type="CDD" id="cd06170">
    <property type="entry name" value="LuxR_C_like"/>
    <property type="match status" value="1"/>
</dbReference>
<dbReference type="CDD" id="cd17535">
    <property type="entry name" value="REC_NarL-like"/>
    <property type="match status" value="1"/>
</dbReference>
<dbReference type="PROSITE" id="PS50110">
    <property type="entry name" value="RESPONSE_REGULATORY"/>
    <property type="match status" value="1"/>
</dbReference>
<dbReference type="InterPro" id="IPR001789">
    <property type="entry name" value="Sig_transdc_resp-reg_receiver"/>
</dbReference>
<dbReference type="Gene3D" id="1.10.10.10">
    <property type="entry name" value="Winged helix-like DNA-binding domain superfamily/Winged helix DNA-binding domain"/>
    <property type="match status" value="1"/>
</dbReference>
<dbReference type="Pfam" id="PF00072">
    <property type="entry name" value="Response_reg"/>
    <property type="match status" value="1"/>
</dbReference>
<evidence type="ECO:0000313" key="6">
    <source>
        <dbReference type="EMBL" id="MBR7800660.1"/>
    </source>
</evidence>
<keyword evidence="2" id="KW-0238">DNA-binding</keyword>
<dbReference type="RefSeq" id="WP_212675776.1">
    <property type="nucleotide sequence ID" value="NZ_JAGSPJ010000004.1"/>
</dbReference>
<feature type="domain" description="HTH luxR-type" evidence="4">
    <location>
        <begin position="136"/>
        <end position="201"/>
    </location>
</feature>
<dbReference type="AlphaFoldDB" id="A0A941E1I9"/>
<accession>A0A941E1I9</accession>
<dbReference type="PANTHER" id="PTHR45566:SF2">
    <property type="entry name" value="NARL SUBFAMILY"/>
    <property type="match status" value="1"/>
</dbReference>
<protein>
    <submittedName>
        <fullName evidence="6">Response regulator transcription factor</fullName>
    </submittedName>
</protein>
<organism evidence="6 7">
    <name type="scientific">Undibacterium fentianense</name>
    <dbReference type="NCBI Taxonomy" id="2828728"/>
    <lineage>
        <taxon>Bacteria</taxon>
        <taxon>Pseudomonadati</taxon>
        <taxon>Pseudomonadota</taxon>
        <taxon>Betaproteobacteria</taxon>
        <taxon>Burkholderiales</taxon>
        <taxon>Oxalobacteraceae</taxon>
        <taxon>Undibacterium</taxon>
    </lineage>
</organism>